<keyword evidence="2" id="KW-1185">Reference proteome</keyword>
<proteinExistence type="predicted"/>
<organism evidence="2 3">
    <name type="scientific">Toxocara canis</name>
    <name type="common">Canine roundworm</name>
    <dbReference type="NCBI Taxonomy" id="6265"/>
    <lineage>
        <taxon>Eukaryota</taxon>
        <taxon>Metazoa</taxon>
        <taxon>Ecdysozoa</taxon>
        <taxon>Nematoda</taxon>
        <taxon>Chromadorea</taxon>
        <taxon>Rhabditida</taxon>
        <taxon>Spirurina</taxon>
        <taxon>Ascaridomorpha</taxon>
        <taxon>Ascaridoidea</taxon>
        <taxon>Toxocaridae</taxon>
        <taxon>Toxocara</taxon>
    </lineage>
</organism>
<sequence>MINRLMSGRIEWGVDDGSTLLQKQYIPRERVESANSANAQQFEPNNAMRNVADDFGKGVSEAEQIGNSWYPGNQKRTLVIPSNNNAENLFSSESVPHSDDHMHTSVRNPQNEIAKPIGQTQSCNRVIDVDVVDCFQQQRFGVYDSKNFQSNSRMDSLPLGSMNDSVEFPNEQSRLAYRLNSKQRDDYKLLRKGTAVEREMKAWNTLKQNV</sequence>
<name>A0A183UCA1_TOXCA</name>
<gene>
    <name evidence="1" type="ORF">TCNE_LOCUS6121</name>
</gene>
<evidence type="ECO:0000313" key="1">
    <source>
        <dbReference type="EMBL" id="VDM37412.1"/>
    </source>
</evidence>
<reference evidence="3" key="1">
    <citation type="submission" date="2016-06" db="UniProtKB">
        <authorList>
            <consortium name="WormBaseParasite"/>
        </authorList>
    </citation>
    <scope>IDENTIFICATION</scope>
</reference>
<dbReference type="Proteomes" id="UP000050794">
    <property type="component" value="Unassembled WGS sequence"/>
</dbReference>
<dbReference type="EMBL" id="UYWY01019440">
    <property type="protein sequence ID" value="VDM37412.1"/>
    <property type="molecule type" value="Genomic_DNA"/>
</dbReference>
<accession>A0A183UCA1</accession>
<protein>
    <submittedName>
        <fullName evidence="1 3">Uncharacterized protein</fullName>
    </submittedName>
</protein>
<evidence type="ECO:0000313" key="2">
    <source>
        <dbReference type="Proteomes" id="UP000050794"/>
    </source>
</evidence>
<dbReference type="WBParaSite" id="TCNE_0000612101-mRNA-1">
    <property type="protein sequence ID" value="TCNE_0000612101-mRNA-1"/>
    <property type="gene ID" value="TCNE_0000612101"/>
</dbReference>
<dbReference type="AlphaFoldDB" id="A0A183UCA1"/>
<evidence type="ECO:0000313" key="3">
    <source>
        <dbReference type="WBParaSite" id="TCNE_0000612101-mRNA-1"/>
    </source>
</evidence>
<reference evidence="1 2" key="2">
    <citation type="submission" date="2018-11" db="EMBL/GenBank/DDBJ databases">
        <authorList>
            <consortium name="Pathogen Informatics"/>
        </authorList>
    </citation>
    <scope>NUCLEOTIDE SEQUENCE [LARGE SCALE GENOMIC DNA]</scope>
</reference>